<protein>
    <submittedName>
        <fullName evidence="1">Uncharacterized protein</fullName>
    </submittedName>
</protein>
<comment type="caution">
    <text evidence="1">The sequence shown here is derived from an EMBL/GenBank/DDBJ whole genome shotgun (WGS) entry which is preliminary data.</text>
</comment>
<accession>A0A656JIH2</accession>
<evidence type="ECO:0000313" key="1">
    <source>
        <dbReference type="EMBL" id="EPN26740.1"/>
    </source>
</evidence>
<evidence type="ECO:0000313" key="2">
    <source>
        <dbReference type="Proteomes" id="UP000018849"/>
    </source>
</evidence>
<proteinExistence type="predicted"/>
<dbReference type="AlphaFoldDB" id="A0A656JIH2"/>
<sequence>MVADLALVVDVARKQAGARRDHGRIAIRLGTERRRGDGVAIAREAIPQKAETSTDGLAALGRNYKKAHLDTS</sequence>
<name>A0A656JIH2_PSESF</name>
<dbReference type="EMBL" id="AOKF01004069">
    <property type="protein sequence ID" value="EPN26740.1"/>
    <property type="molecule type" value="Genomic_DNA"/>
</dbReference>
<organism evidence="1 2">
    <name type="scientific">Pseudomonas syringae pv. actinidiae ICMP 19096</name>
    <dbReference type="NCBI Taxonomy" id="1194405"/>
    <lineage>
        <taxon>Bacteria</taxon>
        <taxon>Pseudomonadati</taxon>
        <taxon>Pseudomonadota</taxon>
        <taxon>Gammaproteobacteria</taxon>
        <taxon>Pseudomonadales</taxon>
        <taxon>Pseudomonadaceae</taxon>
        <taxon>Pseudomonas</taxon>
        <taxon>Pseudomonas syringae</taxon>
    </lineage>
</organism>
<gene>
    <name evidence="1" type="ORF">A245_47625</name>
</gene>
<reference evidence="1 2" key="1">
    <citation type="journal article" date="2013" name="PLoS Pathog.">
        <title>Genomic analysis of the Kiwifruit pathogen Pseudomonas syringae pv. actinidiae provides insight into the origins of an emergent plant disease.</title>
        <authorList>
            <person name="McCann H.C."/>
            <person name="Rikkerink E.H."/>
            <person name="Bertels F."/>
            <person name="Fiers M."/>
            <person name="Lu A."/>
            <person name="Rees-George J."/>
            <person name="Andersen M.T."/>
            <person name="Gleave A.P."/>
            <person name="Haubold B."/>
            <person name="Wohlers M.W."/>
            <person name="Guttman D.S."/>
            <person name="Wang P.W."/>
            <person name="Straub C."/>
            <person name="Vanneste J.L."/>
            <person name="Rainey P.B."/>
            <person name="Templeton M.D."/>
        </authorList>
    </citation>
    <scope>NUCLEOTIDE SEQUENCE [LARGE SCALE GENOMIC DNA]</scope>
    <source>
        <strain evidence="1 2">ICMP 19096</strain>
    </source>
</reference>
<dbReference type="Proteomes" id="UP000018849">
    <property type="component" value="Unassembled WGS sequence"/>
</dbReference>